<evidence type="ECO:0000256" key="4">
    <source>
        <dbReference type="ARBA" id="ARBA00023136"/>
    </source>
</evidence>
<keyword evidence="4" id="KW-0472">Membrane</keyword>
<feature type="domain" description="SPOR" evidence="9">
    <location>
        <begin position="627"/>
        <end position="707"/>
    </location>
</feature>
<keyword evidence="8" id="KW-0732">Signal</keyword>
<evidence type="ECO:0000259" key="9">
    <source>
        <dbReference type="PROSITE" id="PS51724"/>
    </source>
</evidence>
<proteinExistence type="inferred from homology"/>
<feature type="repeat" description="TPR" evidence="5">
    <location>
        <begin position="126"/>
        <end position="159"/>
    </location>
</feature>
<dbReference type="Gene3D" id="3.30.1370.120">
    <property type="match status" value="1"/>
</dbReference>
<evidence type="ECO:0000256" key="1">
    <source>
        <dbReference type="ARBA" id="ARBA00004370"/>
    </source>
</evidence>
<evidence type="ECO:0000256" key="3">
    <source>
        <dbReference type="ARBA" id="ARBA00022803"/>
    </source>
</evidence>
<protein>
    <submittedName>
        <fullName evidence="10">General secretion pathway protein D</fullName>
    </submittedName>
</protein>
<dbReference type="Pfam" id="PF05036">
    <property type="entry name" value="SPOR"/>
    <property type="match status" value="1"/>
</dbReference>
<dbReference type="RefSeq" id="WP_084067041.1">
    <property type="nucleotide sequence ID" value="NZ_FWXY01000003.1"/>
</dbReference>
<dbReference type="GO" id="GO:0042834">
    <property type="term" value="F:peptidoglycan binding"/>
    <property type="evidence" value="ECO:0007669"/>
    <property type="project" value="InterPro"/>
</dbReference>
<feature type="chain" id="PRO_5012664353" evidence="8">
    <location>
        <begin position="24"/>
        <end position="715"/>
    </location>
</feature>
<dbReference type="Gene3D" id="1.25.40.10">
    <property type="entry name" value="Tetratricopeptide repeat domain"/>
    <property type="match status" value="1"/>
</dbReference>
<organism evidence="10 11">
    <name type="scientific">Desulfocicer vacuolatum DSM 3385</name>
    <dbReference type="NCBI Taxonomy" id="1121400"/>
    <lineage>
        <taxon>Bacteria</taxon>
        <taxon>Pseudomonadati</taxon>
        <taxon>Thermodesulfobacteriota</taxon>
        <taxon>Desulfobacteria</taxon>
        <taxon>Desulfobacterales</taxon>
        <taxon>Desulfobacteraceae</taxon>
        <taxon>Desulfocicer</taxon>
    </lineage>
</organism>
<reference evidence="10 11" key="1">
    <citation type="submission" date="2017-04" db="EMBL/GenBank/DDBJ databases">
        <authorList>
            <person name="Afonso C.L."/>
            <person name="Miller P.J."/>
            <person name="Scott M.A."/>
            <person name="Spackman E."/>
            <person name="Goraichik I."/>
            <person name="Dimitrov K.M."/>
            <person name="Suarez D.L."/>
            <person name="Swayne D.E."/>
        </authorList>
    </citation>
    <scope>NUCLEOTIDE SEQUENCE [LARGE SCALE GENOMIC DNA]</scope>
    <source>
        <strain evidence="10 11">DSM 3385</strain>
    </source>
</reference>
<comment type="subcellular location">
    <subcellularLocation>
        <location evidence="1">Membrane</location>
    </subcellularLocation>
</comment>
<feature type="signal peptide" evidence="8">
    <location>
        <begin position="1"/>
        <end position="23"/>
    </location>
</feature>
<dbReference type="OrthoDB" id="9775455at2"/>
<sequence>MNRSKILKNALLAVMVLWHVVLNQGCVATDFSGGKKLGSPESMDPDSMVAWYTEALEKKPDDPELLFQLKQSRQKASMTHLHTAEVLIKKKFLREAITELQMAIAFYPANTRAVELISRVKKMRASEYHTDKAEAWVKQGEFSKALEAFSRAVELEPDNQQAKNALLQYKKKERSPSLYHLDLRIDTPVSLKFKKTPLMNVFEILSKISGINFIFDKDVRENSVTLFMTDVKIDKFIQVLLQTSDLKARSVNGNTLLIYPDTLAKAKDYDDLFVKTFYLSHLTSKDAVAIISKIFKIKDIVANEALNAITVRGKKAEIDMAWKIIQSNDLPPSEVVLNVEIIEVSRSKEKNLGLSFSNSITLGVSETSDGIKYYEESNFGFAGLGSVEDIGNITSKELYLSLPTATLNLLKQDADTRILAKPQIRVQNHGKAAILIGERIPLRSNRRIQTDGSTTYDYQYQDVGLKFNAEPIITMNNGVNLKLILEISSLGNNVGEVDDPQYAIRTKSASTVLTINDGDTVILGGLIQDEDRETVKKIPLLGDIPAMGRLFSNRSNENVETDILMTITPVVIRSQEMPGKEVTSFWSGSEKKSSNVPPFGQKDGEGIVSDDSLSSDIFKDMQNGVFLSHNLSFTIQVNAFETKAEAQSRALALEKKNYRTFVRKVDVAGKGTYYRVFVGEFPNFMDADQAAFEMRSDENFAGDIFAVDRAYVYGE</sequence>
<dbReference type="InterPro" id="IPR004846">
    <property type="entry name" value="T2SS/T3SS_dom"/>
</dbReference>
<dbReference type="PANTHER" id="PTHR30332">
    <property type="entry name" value="PROBABLE GENERAL SECRETION PATHWAY PROTEIN D"/>
    <property type="match status" value="1"/>
</dbReference>
<gene>
    <name evidence="10" type="ORF">SAMN02746065_10362</name>
</gene>
<comment type="similarity">
    <text evidence="6">Belongs to the bacterial secretin family.</text>
</comment>
<dbReference type="Pfam" id="PF00263">
    <property type="entry name" value="Secretin"/>
    <property type="match status" value="1"/>
</dbReference>
<dbReference type="InterPro" id="IPR019734">
    <property type="entry name" value="TPR_rpt"/>
</dbReference>
<dbReference type="AlphaFoldDB" id="A0A1W1ZP43"/>
<dbReference type="InterPro" id="IPR011990">
    <property type="entry name" value="TPR-like_helical_dom_sf"/>
</dbReference>
<dbReference type="SUPFAM" id="SSF110997">
    <property type="entry name" value="Sporulation related repeat"/>
    <property type="match status" value="1"/>
</dbReference>
<dbReference type="InterPro" id="IPR036680">
    <property type="entry name" value="SPOR-like_sf"/>
</dbReference>
<name>A0A1W1ZP43_9BACT</name>
<dbReference type="SUPFAM" id="SSF48452">
    <property type="entry name" value="TPR-like"/>
    <property type="match status" value="1"/>
</dbReference>
<dbReference type="PRINTS" id="PR00811">
    <property type="entry name" value="BCTERIALGSPD"/>
</dbReference>
<dbReference type="GO" id="GO:0016020">
    <property type="term" value="C:membrane"/>
    <property type="evidence" value="ECO:0007669"/>
    <property type="project" value="UniProtKB-SubCell"/>
</dbReference>
<dbReference type="InterPro" id="IPR001775">
    <property type="entry name" value="GspD/PilQ"/>
</dbReference>
<evidence type="ECO:0000256" key="5">
    <source>
        <dbReference type="PROSITE-ProRule" id="PRU00339"/>
    </source>
</evidence>
<evidence type="ECO:0000256" key="8">
    <source>
        <dbReference type="SAM" id="SignalP"/>
    </source>
</evidence>
<evidence type="ECO:0000256" key="6">
    <source>
        <dbReference type="RuleBase" id="RU004003"/>
    </source>
</evidence>
<accession>A0A1W1ZP43</accession>
<dbReference type="InterPro" id="IPR050810">
    <property type="entry name" value="Bact_Secretion_Sys_Channel"/>
</dbReference>
<dbReference type="Pfam" id="PF07719">
    <property type="entry name" value="TPR_2"/>
    <property type="match status" value="1"/>
</dbReference>
<dbReference type="InterPro" id="IPR013105">
    <property type="entry name" value="TPR_2"/>
</dbReference>
<dbReference type="PROSITE" id="PS50005">
    <property type="entry name" value="TPR"/>
    <property type="match status" value="1"/>
</dbReference>
<dbReference type="SMART" id="SM00028">
    <property type="entry name" value="TPR"/>
    <property type="match status" value="1"/>
</dbReference>
<evidence type="ECO:0000256" key="2">
    <source>
        <dbReference type="ARBA" id="ARBA00022737"/>
    </source>
</evidence>
<dbReference type="Proteomes" id="UP000192418">
    <property type="component" value="Unassembled WGS sequence"/>
</dbReference>
<evidence type="ECO:0000313" key="11">
    <source>
        <dbReference type="Proteomes" id="UP000192418"/>
    </source>
</evidence>
<dbReference type="GO" id="GO:0009306">
    <property type="term" value="P:protein secretion"/>
    <property type="evidence" value="ECO:0007669"/>
    <property type="project" value="InterPro"/>
</dbReference>
<dbReference type="PROSITE" id="PS50293">
    <property type="entry name" value="TPR_REGION"/>
    <property type="match status" value="1"/>
</dbReference>
<dbReference type="PANTHER" id="PTHR30332:SF17">
    <property type="entry name" value="TYPE IV PILIATION SYSTEM PROTEIN DR_0774-RELATED"/>
    <property type="match status" value="1"/>
</dbReference>
<dbReference type="InterPro" id="IPR038591">
    <property type="entry name" value="NolW-like_sf"/>
</dbReference>
<dbReference type="EMBL" id="FWXY01000003">
    <property type="protein sequence ID" value="SMC50023.1"/>
    <property type="molecule type" value="Genomic_DNA"/>
</dbReference>
<evidence type="ECO:0000256" key="7">
    <source>
        <dbReference type="SAM" id="MobiDB-lite"/>
    </source>
</evidence>
<dbReference type="STRING" id="1121400.SAMN02746065_10362"/>
<keyword evidence="11" id="KW-1185">Reference proteome</keyword>
<keyword evidence="2" id="KW-0677">Repeat</keyword>
<dbReference type="GO" id="GO:0015627">
    <property type="term" value="C:type II protein secretion system complex"/>
    <property type="evidence" value="ECO:0007669"/>
    <property type="project" value="TreeGrafter"/>
</dbReference>
<evidence type="ECO:0000313" key="10">
    <source>
        <dbReference type="EMBL" id="SMC50023.1"/>
    </source>
</evidence>
<keyword evidence="3 5" id="KW-0802">TPR repeat</keyword>
<dbReference type="Gene3D" id="3.30.70.1070">
    <property type="entry name" value="Sporulation related repeat"/>
    <property type="match status" value="1"/>
</dbReference>
<dbReference type="PROSITE" id="PS51724">
    <property type="entry name" value="SPOR"/>
    <property type="match status" value="1"/>
</dbReference>
<feature type="region of interest" description="Disordered" evidence="7">
    <location>
        <begin position="584"/>
        <end position="605"/>
    </location>
</feature>
<dbReference type="InterPro" id="IPR007730">
    <property type="entry name" value="SPOR-like_dom"/>
</dbReference>